<dbReference type="GO" id="GO:0016020">
    <property type="term" value="C:membrane"/>
    <property type="evidence" value="ECO:0007669"/>
    <property type="project" value="InterPro"/>
</dbReference>
<dbReference type="InterPro" id="IPR021522">
    <property type="entry name" value="MctB"/>
</dbReference>
<dbReference type="STRING" id="42256.RradSPS_1457"/>
<sequence>MPDLRYHLISLISVFLALAIGILLGVAVADQGVVSSGLEAQITDIEERFSEQQAAIAERDEQIARLQERTAGDEALMLGMSESLISDRLLGLEVAVVSGPYTDPATTDSALDALAGAGANVTSVEELPPPQDSEVTSAEGEATTPVELDYLSLAEVIASESGDADTPPQAVVFVGGGGVPPEAPPGTLEALNGAKAGVFDLWLDAGLRVVAVESSAAERSEIELFQSASLPSVDNVDTAAGRAALVELLASEDDGSYGTKETASDPFPPPE</sequence>
<dbReference type="AlphaFoldDB" id="A0A023X406"/>
<dbReference type="Proteomes" id="UP000025229">
    <property type="component" value="Chromosome"/>
</dbReference>
<dbReference type="RefSeq" id="WP_159449911.1">
    <property type="nucleotide sequence ID" value="NZ_CP007514.1"/>
</dbReference>
<evidence type="ECO:0000313" key="3">
    <source>
        <dbReference type="Proteomes" id="UP000025229"/>
    </source>
</evidence>
<dbReference type="GO" id="GO:0055070">
    <property type="term" value="P:copper ion homeostasis"/>
    <property type="evidence" value="ECO:0007669"/>
    <property type="project" value="InterPro"/>
</dbReference>
<dbReference type="PATRIC" id="fig|42256.3.peg.1475"/>
<dbReference type="EMBL" id="CP007514">
    <property type="protein sequence ID" value="AHY46740.1"/>
    <property type="molecule type" value="Genomic_DNA"/>
</dbReference>
<reference evidence="2" key="2">
    <citation type="submission" date="2023-11" db="EMBL/GenBank/DDBJ databases">
        <title>MicrobeMod: A computational toolkit for identifying prokaryotic methylation and restriction-modification with nanopore sequencing.</title>
        <authorList>
            <person name="Crits-Christoph A."/>
            <person name="Kang S.C."/>
            <person name="Lee H."/>
            <person name="Ostrov N."/>
        </authorList>
    </citation>
    <scope>NUCLEOTIDE SEQUENCE</scope>
    <source>
        <strain evidence="2">ATCC 51242</strain>
    </source>
</reference>
<protein>
    <submittedName>
        <fullName evidence="2">Copper transporter</fullName>
    </submittedName>
</protein>
<dbReference type="KEGG" id="rrd:RradSPS_1457"/>
<proteinExistence type="predicted"/>
<evidence type="ECO:0000313" key="1">
    <source>
        <dbReference type="EMBL" id="AHY46740.1"/>
    </source>
</evidence>
<name>A0A023X406_RUBRA</name>
<dbReference type="Proteomes" id="UP001281130">
    <property type="component" value="Unassembled WGS sequence"/>
</dbReference>
<dbReference type="HOGENOM" id="CLU_1026314_0_0_11"/>
<reference evidence="1 3" key="1">
    <citation type="submission" date="2014-03" db="EMBL/GenBank/DDBJ databases">
        <title>Complete genome sequence of the Radio-Resistant Rubrobacter radiotolerans RSPS-4.</title>
        <authorList>
            <person name="Egas C.C."/>
            <person name="Barroso C.C."/>
            <person name="Froufe H.J.C."/>
            <person name="Pacheco J.J."/>
            <person name="Albuquerque L.L."/>
            <person name="da Costa M.M.S."/>
        </authorList>
    </citation>
    <scope>NUCLEOTIDE SEQUENCE [LARGE SCALE GENOMIC DNA]</scope>
    <source>
        <strain evidence="1 3">RSPS-4</strain>
    </source>
</reference>
<dbReference type="eggNOG" id="ENOG5030ITI">
    <property type="taxonomic scope" value="Bacteria"/>
</dbReference>
<evidence type="ECO:0000313" key="2">
    <source>
        <dbReference type="EMBL" id="MDX5894147.1"/>
    </source>
</evidence>
<organism evidence="1 3">
    <name type="scientific">Rubrobacter radiotolerans</name>
    <name type="common">Arthrobacter radiotolerans</name>
    <dbReference type="NCBI Taxonomy" id="42256"/>
    <lineage>
        <taxon>Bacteria</taxon>
        <taxon>Bacillati</taxon>
        <taxon>Actinomycetota</taxon>
        <taxon>Rubrobacteria</taxon>
        <taxon>Rubrobacterales</taxon>
        <taxon>Rubrobacteraceae</taxon>
        <taxon>Rubrobacter</taxon>
    </lineage>
</organism>
<gene>
    <name evidence="1" type="ORF">RradSPS_1457</name>
    <name evidence="2" type="ORF">SIL72_08900</name>
</gene>
<dbReference type="Pfam" id="PF11382">
    <property type="entry name" value="MctB"/>
    <property type="match status" value="2"/>
</dbReference>
<keyword evidence="3" id="KW-1185">Reference proteome</keyword>
<dbReference type="EMBL" id="JAWXXX010000001">
    <property type="protein sequence ID" value="MDX5894147.1"/>
    <property type="molecule type" value="Genomic_DNA"/>
</dbReference>
<accession>A0A023X406</accession>